<gene>
    <name evidence="1" type="ORF">EXIGLDRAFT_784536</name>
</gene>
<reference evidence="1 2" key="1">
    <citation type="journal article" date="2016" name="Mol. Biol. Evol.">
        <title>Comparative Genomics of Early-Diverging Mushroom-Forming Fungi Provides Insights into the Origins of Lignocellulose Decay Capabilities.</title>
        <authorList>
            <person name="Nagy L.G."/>
            <person name="Riley R."/>
            <person name="Tritt A."/>
            <person name="Adam C."/>
            <person name="Daum C."/>
            <person name="Floudas D."/>
            <person name="Sun H."/>
            <person name="Yadav J.S."/>
            <person name="Pangilinan J."/>
            <person name="Larsson K.H."/>
            <person name="Matsuura K."/>
            <person name="Barry K."/>
            <person name="Labutti K."/>
            <person name="Kuo R."/>
            <person name="Ohm R.A."/>
            <person name="Bhattacharya S.S."/>
            <person name="Shirouzu T."/>
            <person name="Yoshinaga Y."/>
            <person name="Martin F.M."/>
            <person name="Grigoriev I.V."/>
            <person name="Hibbett D.S."/>
        </authorList>
    </citation>
    <scope>NUCLEOTIDE SEQUENCE [LARGE SCALE GENOMIC DNA]</scope>
    <source>
        <strain evidence="1 2">HHB12029</strain>
    </source>
</reference>
<dbReference type="Proteomes" id="UP000077266">
    <property type="component" value="Unassembled WGS sequence"/>
</dbReference>
<accession>A0A166MEL9</accession>
<proteinExistence type="predicted"/>
<dbReference type="EMBL" id="KV427319">
    <property type="protein sequence ID" value="KZV77944.1"/>
    <property type="molecule type" value="Genomic_DNA"/>
</dbReference>
<evidence type="ECO:0000313" key="2">
    <source>
        <dbReference type="Proteomes" id="UP000077266"/>
    </source>
</evidence>
<sequence>MICHILEVTDPVQADSRTRLRATVGSIPAACEVLGEMVCGTRDLIQTTGERPCARSQHLKTTYRAHRTSTLITCEHPPPDLFTTPQEVGDEVLRTIRVLDTRARRPTLMTRVYDVSQGSEAEKQ</sequence>
<dbReference type="AlphaFoldDB" id="A0A166MEL9"/>
<keyword evidence="2" id="KW-1185">Reference proteome</keyword>
<name>A0A166MEL9_EXIGL</name>
<evidence type="ECO:0000313" key="1">
    <source>
        <dbReference type="EMBL" id="KZV77944.1"/>
    </source>
</evidence>
<dbReference type="InParanoid" id="A0A166MEL9"/>
<organism evidence="1 2">
    <name type="scientific">Exidia glandulosa HHB12029</name>
    <dbReference type="NCBI Taxonomy" id="1314781"/>
    <lineage>
        <taxon>Eukaryota</taxon>
        <taxon>Fungi</taxon>
        <taxon>Dikarya</taxon>
        <taxon>Basidiomycota</taxon>
        <taxon>Agaricomycotina</taxon>
        <taxon>Agaricomycetes</taxon>
        <taxon>Auriculariales</taxon>
        <taxon>Exidiaceae</taxon>
        <taxon>Exidia</taxon>
    </lineage>
</organism>
<protein>
    <submittedName>
        <fullName evidence="1">Uncharacterized protein</fullName>
    </submittedName>
</protein>